<accession>A0A6G0VR03</accession>
<reference evidence="1 2" key="1">
    <citation type="submission" date="2019-08" db="EMBL/GenBank/DDBJ databases">
        <title>Whole genome of Aphis craccivora.</title>
        <authorList>
            <person name="Voronova N.V."/>
            <person name="Shulinski R.S."/>
            <person name="Bandarenka Y.V."/>
            <person name="Zhorov D.G."/>
            <person name="Warner D."/>
        </authorList>
    </citation>
    <scope>NUCLEOTIDE SEQUENCE [LARGE SCALE GENOMIC DNA]</scope>
    <source>
        <strain evidence="1">180601</strain>
        <tissue evidence="1">Whole Body</tissue>
    </source>
</reference>
<keyword evidence="2" id="KW-1185">Reference proteome</keyword>
<name>A0A6G0VR03_APHCR</name>
<protein>
    <submittedName>
        <fullName evidence="1">Uncharacterized protein</fullName>
    </submittedName>
</protein>
<sequence>MWSVFGLLLATIKYFVFSSFTRSPMVLLAFKSLDAVFMTSSLVSPITTMSSAYANITRSPHISIFRPSHTSLIAFSNARLNKVGDRASPCLRPDFTSKVSDIS</sequence>
<evidence type="ECO:0000313" key="2">
    <source>
        <dbReference type="Proteomes" id="UP000478052"/>
    </source>
</evidence>
<organism evidence="1 2">
    <name type="scientific">Aphis craccivora</name>
    <name type="common">Cowpea aphid</name>
    <dbReference type="NCBI Taxonomy" id="307492"/>
    <lineage>
        <taxon>Eukaryota</taxon>
        <taxon>Metazoa</taxon>
        <taxon>Ecdysozoa</taxon>
        <taxon>Arthropoda</taxon>
        <taxon>Hexapoda</taxon>
        <taxon>Insecta</taxon>
        <taxon>Pterygota</taxon>
        <taxon>Neoptera</taxon>
        <taxon>Paraneoptera</taxon>
        <taxon>Hemiptera</taxon>
        <taxon>Sternorrhyncha</taxon>
        <taxon>Aphidomorpha</taxon>
        <taxon>Aphidoidea</taxon>
        <taxon>Aphididae</taxon>
        <taxon>Aphidini</taxon>
        <taxon>Aphis</taxon>
        <taxon>Aphis</taxon>
    </lineage>
</organism>
<proteinExistence type="predicted"/>
<dbReference type="OrthoDB" id="10640967at2759"/>
<comment type="caution">
    <text evidence="1">The sequence shown here is derived from an EMBL/GenBank/DDBJ whole genome shotgun (WGS) entry which is preliminary data.</text>
</comment>
<dbReference type="Proteomes" id="UP000478052">
    <property type="component" value="Unassembled WGS sequence"/>
</dbReference>
<dbReference type="EMBL" id="VUJU01014129">
    <property type="protein sequence ID" value="KAF0702891.1"/>
    <property type="molecule type" value="Genomic_DNA"/>
</dbReference>
<dbReference type="AlphaFoldDB" id="A0A6G0VR03"/>
<evidence type="ECO:0000313" key="1">
    <source>
        <dbReference type="EMBL" id="KAF0702891.1"/>
    </source>
</evidence>
<gene>
    <name evidence="1" type="ORF">FWK35_00036869</name>
</gene>